<feature type="transmembrane region" description="Helical" evidence="1">
    <location>
        <begin position="424"/>
        <end position="444"/>
    </location>
</feature>
<feature type="transmembrane region" description="Helical" evidence="1">
    <location>
        <begin position="897"/>
        <end position="916"/>
    </location>
</feature>
<feature type="transmembrane region" description="Helical" evidence="1">
    <location>
        <begin position="398"/>
        <end position="418"/>
    </location>
</feature>
<dbReference type="EMBL" id="CP019343">
    <property type="protein sequence ID" value="ARN72694.1"/>
    <property type="molecule type" value="Genomic_DNA"/>
</dbReference>
<name>A0A1X9N697_9GAMM</name>
<feature type="transmembrane region" description="Helical" evidence="1">
    <location>
        <begin position="998"/>
        <end position="1019"/>
    </location>
</feature>
<dbReference type="GO" id="GO:0042910">
    <property type="term" value="F:xenobiotic transmembrane transporter activity"/>
    <property type="evidence" value="ECO:0007669"/>
    <property type="project" value="TreeGrafter"/>
</dbReference>
<sequence>MNLTRFAIEKSILTQFLVFLFVVGGVLSYNSLGRLEDPDFTVKIGVIITQYPGASPEEVELEVTDRIERAIQEMPQLDTSYSMSRAGLSIIKVDMKQKYSADVLPQVWDEMRKKIRDVRPQMPPGVLQSEIIDDFSFVFGFVLAVTGDGYTYSELEDYVKIIKKELNLVQGVSRVDLWGVQPKVIYLDISESQLAALKVTQEDVLATLALQNMVVSSGYVEVPGKRYRVETKGQFQSPEDIGNLVIRRSSGDLLANITSQLSSKGKAIVDSMPLGTAGSGSDSAFQAGELIRLRDVATVRRGYLEPAITQMRYQGEPALAIQLANVTGGNLLETGAALDKRLEEILAELPAGINVEKFTWQSDLVKESIDGFVINLVEAVLIVLVVLTVAMGWRMGVVIGWALIVTILGTFVVMKLMNIDLQRVSLGALVVALGMMVDNAIVVADNYSVRLAKGMKPRDAAIDSAAGPSIALLGATVVAIMAFYPVFAAEADAGEYGASLFVVVGISLLLSWFLSMTMTPLNCMLMLRPPEDSGADTDPYDTSFFRRYRAILEGAIRNRYMTIGLMVVLLVVAVAGFAKFVPQQFFPDSTRSQFMVDYWAPMGTPVQDVSNDLKIIEQRLINDPRVKDVGTFVGAGGPRFYLPVDPEFPWAEFGQLVVNTPSFAEVDPLVNELRATIKDDFPNAMIRVRKYTVGPGDTWPFELRISGPAEADLGVLRRLGEEGMAILEESGTAKHIRMDMRERVQKVVADYSQERGRWSAATRSDIGLATSRAFDGAPVGLFREGDSVLPIIARNNDDERQQAAANLDTLQVQTALSLKSTPLGQLTDDIYLEWEDPIITRFNRRRQVAVQAAPDGMTYPAMRSLVKEKFEAMDLPPGYELFWDGEYDSTLRAQLSLLPGMVPGTIVMILIIVALFNAIRPPLIMLLTVPFALIGITGILAPTQTAFGFMALLGAMSLVGLMIKNSIVLLDEIDVNKAAGMSDYDSMINAGVSRLRPVVLGAATTILGVIPLIQDAFWISMALTMMFGLLFGTVLTMVLVPTFYATLYRVKSPE</sequence>
<dbReference type="Gene3D" id="1.20.1640.10">
    <property type="entry name" value="Multidrug efflux transporter AcrB transmembrane domain"/>
    <property type="match status" value="3"/>
</dbReference>
<dbReference type="SUPFAM" id="SSF82866">
    <property type="entry name" value="Multidrug efflux transporter AcrB transmembrane domain"/>
    <property type="match status" value="2"/>
</dbReference>
<dbReference type="RefSeq" id="WP_085756781.1">
    <property type="nucleotide sequence ID" value="NZ_CP019343.1"/>
</dbReference>
<dbReference type="Gene3D" id="3.30.2090.10">
    <property type="entry name" value="Multidrug efflux transporter AcrB TolC docking domain, DN and DC subdomains"/>
    <property type="match status" value="3"/>
</dbReference>
<evidence type="ECO:0000313" key="3">
    <source>
        <dbReference type="Proteomes" id="UP000193450"/>
    </source>
</evidence>
<keyword evidence="1" id="KW-0472">Membrane</keyword>
<dbReference type="Proteomes" id="UP000193450">
    <property type="component" value="Chromosome"/>
</dbReference>
<feature type="transmembrane region" description="Helical" evidence="1">
    <location>
        <begin position="946"/>
        <end position="963"/>
    </location>
</feature>
<keyword evidence="3" id="KW-1185">Reference proteome</keyword>
<dbReference type="SUPFAM" id="SSF82714">
    <property type="entry name" value="Multidrug efflux transporter AcrB TolC docking domain, DN and DC subdomains"/>
    <property type="match status" value="1"/>
</dbReference>
<gene>
    <name evidence="2" type="ORF">BST96_00330</name>
</gene>
<dbReference type="GO" id="GO:0005886">
    <property type="term" value="C:plasma membrane"/>
    <property type="evidence" value="ECO:0007669"/>
    <property type="project" value="TreeGrafter"/>
</dbReference>
<dbReference type="Gene3D" id="3.30.70.1430">
    <property type="entry name" value="Multidrug efflux transporter AcrB pore domain"/>
    <property type="match status" value="2"/>
</dbReference>
<feature type="transmembrane region" description="Helical" evidence="1">
    <location>
        <begin position="923"/>
        <end position="940"/>
    </location>
</feature>
<feature type="transmembrane region" description="Helical" evidence="1">
    <location>
        <begin position="496"/>
        <end position="518"/>
    </location>
</feature>
<dbReference type="PRINTS" id="PR00702">
    <property type="entry name" value="ACRIFLAVINRP"/>
</dbReference>
<dbReference type="PANTHER" id="PTHR32063">
    <property type="match status" value="1"/>
</dbReference>
<dbReference type="Gene3D" id="3.30.70.1440">
    <property type="entry name" value="Multidrug efflux transporter AcrB pore domain"/>
    <property type="match status" value="1"/>
</dbReference>
<evidence type="ECO:0000313" key="2">
    <source>
        <dbReference type="EMBL" id="ARN72694.1"/>
    </source>
</evidence>
<dbReference type="Pfam" id="PF00873">
    <property type="entry name" value="ACR_tran"/>
    <property type="match status" value="2"/>
</dbReference>
<accession>A0A1X9N697</accession>
<keyword evidence="1" id="KW-1133">Transmembrane helix</keyword>
<dbReference type="KEGG" id="osg:BST96_00330"/>
<dbReference type="OrthoDB" id="9757940at2"/>
<protein>
    <submittedName>
        <fullName evidence="2">RND transporter permease</fullName>
    </submittedName>
</protein>
<dbReference type="AlphaFoldDB" id="A0A1X9N697"/>
<feature type="transmembrane region" description="Helical" evidence="1">
    <location>
        <begin position="465"/>
        <end position="484"/>
    </location>
</feature>
<dbReference type="InterPro" id="IPR027463">
    <property type="entry name" value="AcrB_DN_DC_subdom"/>
</dbReference>
<dbReference type="PANTHER" id="PTHR32063:SF18">
    <property type="entry name" value="CATION EFFLUX SYSTEM PROTEIN"/>
    <property type="match status" value="1"/>
</dbReference>
<dbReference type="InterPro" id="IPR001036">
    <property type="entry name" value="Acrflvin-R"/>
</dbReference>
<feature type="transmembrane region" description="Helical" evidence="1">
    <location>
        <begin position="372"/>
        <end position="391"/>
    </location>
</feature>
<feature type="transmembrane region" description="Helical" evidence="1">
    <location>
        <begin position="560"/>
        <end position="581"/>
    </location>
</feature>
<dbReference type="STRING" id="716816.BST96_00330"/>
<dbReference type="SUPFAM" id="SSF82693">
    <property type="entry name" value="Multidrug efflux transporter AcrB pore domain, PN1, PN2, PC1 and PC2 subdomains"/>
    <property type="match status" value="2"/>
</dbReference>
<feature type="transmembrane region" description="Helical" evidence="1">
    <location>
        <begin position="1025"/>
        <end position="1047"/>
    </location>
</feature>
<organism evidence="2 3">
    <name type="scientific">Oceanicoccus sagamiensis</name>
    <dbReference type="NCBI Taxonomy" id="716816"/>
    <lineage>
        <taxon>Bacteria</taxon>
        <taxon>Pseudomonadati</taxon>
        <taxon>Pseudomonadota</taxon>
        <taxon>Gammaproteobacteria</taxon>
        <taxon>Cellvibrionales</taxon>
        <taxon>Spongiibacteraceae</taxon>
        <taxon>Oceanicoccus</taxon>
    </lineage>
</organism>
<evidence type="ECO:0000256" key="1">
    <source>
        <dbReference type="SAM" id="Phobius"/>
    </source>
</evidence>
<keyword evidence="1" id="KW-0812">Transmembrane</keyword>
<dbReference type="Gene3D" id="3.30.70.1320">
    <property type="entry name" value="Multidrug efflux transporter AcrB pore domain like"/>
    <property type="match status" value="2"/>
</dbReference>
<proteinExistence type="predicted"/>
<reference evidence="2 3" key="1">
    <citation type="submission" date="2016-11" db="EMBL/GenBank/DDBJ databases">
        <title>Trade-off between light-utilization and light-protection in marine flavobacteria.</title>
        <authorList>
            <person name="Kumagai Y."/>
        </authorList>
    </citation>
    <scope>NUCLEOTIDE SEQUENCE [LARGE SCALE GENOMIC DNA]</scope>
    <source>
        <strain evidence="2 3">NBRC 107125</strain>
    </source>
</reference>